<evidence type="ECO:0000259" key="1">
    <source>
        <dbReference type="SMART" id="SM00347"/>
    </source>
</evidence>
<dbReference type="GO" id="GO:0003700">
    <property type="term" value="F:DNA-binding transcription factor activity"/>
    <property type="evidence" value="ECO:0007669"/>
    <property type="project" value="InterPro"/>
</dbReference>
<keyword evidence="2" id="KW-0238">DNA-binding</keyword>
<dbReference type="InterPro" id="IPR039422">
    <property type="entry name" value="MarR/SlyA-like"/>
</dbReference>
<dbReference type="InterPro" id="IPR000835">
    <property type="entry name" value="HTH_MarR-typ"/>
</dbReference>
<accession>A0A1H9MKA9</accession>
<dbReference type="STRING" id="1036181.SAMN05421756_110182"/>
<dbReference type="AlphaFoldDB" id="A0A1H9MKA9"/>
<dbReference type="GO" id="GO:0003677">
    <property type="term" value="F:DNA binding"/>
    <property type="evidence" value="ECO:0007669"/>
    <property type="project" value="UniProtKB-KW"/>
</dbReference>
<gene>
    <name evidence="2" type="ORF">SAMN05421756_110182</name>
</gene>
<dbReference type="PANTHER" id="PTHR33164:SF103">
    <property type="entry name" value="REGULATORY PROTEIN MARR"/>
    <property type="match status" value="1"/>
</dbReference>
<dbReference type="InterPro" id="IPR036388">
    <property type="entry name" value="WH-like_DNA-bd_sf"/>
</dbReference>
<protein>
    <submittedName>
        <fullName evidence="2">DNA-binding transcriptional regulator, MarR family</fullName>
    </submittedName>
</protein>
<evidence type="ECO:0000313" key="3">
    <source>
        <dbReference type="Proteomes" id="UP000198504"/>
    </source>
</evidence>
<dbReference type="PANTHER" id="PTHR33164">
    <property type="entry name" value="TRANSCRIPTIONAL REGULATOR, MARR FAMILY"/>
    <property type="match status" value="1"/>
</dbReference>
<dbReference type="InterPro" id="IPR036390">
    <property type="entry name" value="WH_DNA-bd_sf"/>
</dbReference>
<dbReference type="SUPFAM" id="SSF46785">
    <property type="entry name" value="Winged helix' DNA-binding domain"/>
    <property type="match status" value="1"/>
</dbReference>
<dbReference type="Proteomes" id="UP000198504">
    <property type="component" value="Unassembled WGS sequence"/>
</dbReference>
<dbReference type="SMART" id="SM00347">
    <property type="entry name" value="HTH_MARR"/>
    <property type="match status" value="1"/>
</dbReference>
<evidence type="ECO:0000313" key="2">
    <source>
        <dbReference type="EMBL" id="SER24132.1"/>
    </source>
</evidence>
<dbReference type="Pfam" id="PF12802">
    <property type="entry name" value="MarR_2"/>
    <property type="match status" value="1"/>
</dbReference>
<dbReference type="RefSeq" id="WP_091185822.1">
    <property type="nucleotide sequence ID" value="NZ_FOFA01000010.1"/>
</dbReference>
<feature type="domain" description="HTH marR-type" evidence="1">
    <location>
        <begin position="25"/>
        <end position="123"/>
    </location>
</feature>
<proteinExistence type="predicted"/>
<dbReference type="OrthoDB" id="8781857at2"/>
<sequence>MPASLQEVGLAVKRLQWRHHRTANARLAAVGLSLVQWDVLRHLHERPEASLHELAQLTFQTDQSMGALAGRMVDRELLERVAGAGRAVRHRITERGDEARRAGSDVLDGVLQESFGGLTPAQLEQLHTLLTLANGAEVP</sequence>
<reference evidence="3" key="1">
    <citation type="submission" date="2016-10" db="EMBL/GenBank/DDBJ databases">
        <authorList>
            <person name="Varghese N."/>
            <person name="Submissions S."/>
        </authorList>
    </citation>
    <scope>NUCLEOTIDE SEQUENCE [LARGE SCALE GENOMIC DNA]</scope>
    <source>
        <strain evidence="3">CGMCC 4.6856</strain>
    </source>
</reference>
<name>A0A1H9MKA9_9ACTN</name>
<keyword evidence="3" id="KW-1185">Reference proteome</keyword>
<dbReference type="EMBL" id="FOFA01000010">
    <property type="protein sequence ID" value="SER24132.1"/>
    <property type="molecule type" value="Genomic_DNA"/>
</dbReference>
<organism evidence="2 3">
    <name type="scientific">Microlunatus flavus</name>
    <dbReference type="NCBI Taxonomy" id="1036181"/>
    <lineage>
        <taxon>Bacteria</taxon>
        <taxon>Bacillati</taxon>
        <taxon>Actinomycetota</taxon>
        <taxon>Actinomycetes</taxon>
        <taxon>Propionibacteriales</taxon>
        <taxon>Propionibacteriaceae</taxon>
        <taxon>Microlunatus</taxon>
    </lineage>
</organism>
<dbReference type="Gene3D" id="1.10.10.10">
    <property type="entry name" value="Winged helix-like DNA-binding domain superfamily/Winged helix DNA-binding domain"/>
    <property type="match status" value="1"/>
</dbReference>
<dbReference type="GO" id="GO:0006950">
    <property type="term" value="P:response to stress"/>
    <property type="evidence" value="ECO:0007669"/>
    <property type="project" value="TreeGrafter"/>
</dbReference>